<proteinExistence type="predicted"/>
<comment type="caution">
    <text evidence="2">The sequence shown here is derived from an EMBL/GenBank/DDBJ whole genome shotgun (WGS) entry which is preliminary data.</text>
</comment>
<organism evidence="2 3">
    <name type="scientific">Vibrio cholerae</name>
    <dbReference type="NCBI Taxonomy" id="666"/>
    <lineage>
        <taxon>Bacteria</taxon>
        <taxon>Pseudomonadati</taxon>
        <taxon>Pseudomonadota</taxon>
        <taxon>Gammaproteobacteria</taxon>
        <taxon>Vibrionales</taxon>
        <taxon>Vibrionaceae</taxon>
        <taxon>Vibrio</taxon>
    </lineage>
</organism>
<reference evidence="2 3" key="1">
    <citation type="submission" date="2019-02" db="EMBL/GenBank/DDBJ databases">
        <title>Genomic plasticity associated with the antimicrobial resistance in Vibrio cholerae.</title>
        <authorList>
            <person name="Verma J."/>
            <person name="Bag S."/>
            <person name="Saha B."/>
            <person name="Kumar P."/>
            <person name="Ghosh T.S."/>
            <person name="Dayal M."/>
            <person name="Senapati T."/>
            <person name="Mehra S."/>
            <person name="Dey P."/>
            <person name="Desigamani A."/>
            <person name="Kumar D."/>
            <person name="Rana P."/>
            <person name="Kumar B."/>
            <person name="Maiti T.K."/>
            <person name="Sharma N.C."/>
            <person name="Bhadra R.K."/>
            <person name="Mutreja A."/>
            <person name="Nair G.B."/>
            <person name="Ramamurthy T."/>
            <person name="Das B."/>
        </authorList>
    </citation>
    <scope>NUCLEOTIDE SEQUENCE [LARGE SCALE GENOMIC DNA]</scope>
    <source>
        <strain evidence="2 3">IDH06781</strain>
    </source>
</reference>
<evidence type="ECO:0000256" key="1">
    <source>
        <dbReference type="SAM" id="Coils"/>
    </source>
</evidence>
<name>A0A7Z7VLB1_VIBCL</name>
<keyword evidence="1" id="KW-0175">Coiled coil</keyword>
<protein>
    <submittedName>
        <fullName evidence="2">Uncharacterized protein</fullName>
    </submittedName>
</protein>
<accession>A0A7Z7VLB1</accession>
<feature type="coiled-coil region" evidence="1">
    <location>
        <begin position="33"/>
        <end position="60"/>
    </location>
</feature>
<gene>
    <name evidence="2" type="ORF">EYB64_16220</name>
</gene>
<dbReference type="RefSeq" id="WP_154813880.1">
    <property type="nucleotide sequence ID" value="NZ_SISP01000032.1"/>
</dbReference>
<evidence type="ECO:0000313" key="2">
    <source>
        <dbReference type="EMBL" id="TBM39784.1"/>
    </source>
</evidence>
<dbReference type="Proteomes" id="UP000294145">
    <property type="component" value="Unassembled WGS sequence"/>
</dbReference>
<evidence type="ECO:0000313" key="3">
    <source>
        <dbReference type="Proteomes" id="UP000294145"/>
    </source>
</evidence>
<sequence length="151" mass="17945">MSIMLYPNKTEPTAYRIQDKVLGVQRYFAFSRYGSDQKAKQTAKAELEELKRRRRMRELRLELDANQLFYPDGRVIGLRTAKKTIKGSEVPILIAQITVDGKQIKTDRRLLNRCFFDVYRDIQDWILTKKGIERTPEITQRFKQAAWLYRI</sequence>
<dbReference type="AlphaFoldDB" id="A0A7Z7VLB1"/>
<dbReference type="EMBL" id="SISP01000032">
    <property type="protein sequence ID" value="TBM39784.1"/>
    <property type="molecule type" value="Genomic_DNA"/>
</dbReference>